<evidence type="ECO:0000259" key="3">
    <source>
        <dbReference type="Pfam" id="PF01298"/>
    </source>
</evidence>
<evidence type="ECO:0000256" key="1">
    <source>
        <dbReference type="SAM" id="MobiDB-lite"/>
    </source>
</evidence>
<feature type="compositionally biased region" description="Basic and acidic residues" evidence="1">
    <location>
        <begin position="120"/>
        <end position="129"/>
    </location>
</feature>
<sequence>MVAKRNLIVLGCATALAACGGGTGPQTVGGSAPPTAGGSGSGDTHSFVNPTEAKTYEAIGGVHHYEYYTDSNKTVQRGQLYAGDANTARDSGISVAYDPRDAIFELTISRPNAQVSTDGRFQDPAHRTDFGGAKEPQAGVPNLDPAKNIQYLQFGSGSGSQLPTGSPYYTAGAAQSDYVVGARDYTSDTYSFFYQKPGTTTQYVTYAGYVHNQVSASEIQDDPASPSYLREQYHLDRGAFVFGERTTNANVPKTGSGTFTGDMIATMVFNPDLDTNAGAPTYFQWIDGSQTTTVDFGALSVKSDFTGTVLAPSIDAYTSGASSMPAGSTFSASAQATIDLVNKGGFTGSFTSAKFERPGMSDFTVNIAGSSIDGAFFGPNGEEIGGGFRIVGGTPDERIDILGAFTGKK</sequence>
<reference evidence="4" key="1">
    <citation type="submission" date="2021-04" db="EMBL/GenBank/DDBJ databases">
        <title>Ouciella asimina sp. nov., isolated from the surface seawater in the hydrothermal field of Okinawa Trough.</title>
        <authorList>
            <person name="Shuang W."/>
        </authorList>
    </citation>
    <scope>NUCLEOTIDE SEQUENCE</scope>
    <source>
        <strain evidence="4">LXI357</strain>
    </source>
</reference>
<dbReference type="PROSITE" id="PS51257">
    <property type="entry name" value="PROKAR_LIPOPROTEIN"/>
    <property type="match status" value="1"/>
</dbReference>
<dbReference type="Pfam" id="PF01298">
    <property type="entry name" value="TbpB_B_D"/>
    <property type="match status" value="1"/>
</dbReference>
<dbReference type="SUPFAM" id="SSF56925">
    <property type="entry name" value="OMPA-like"/>
    <property type="match status" value="1"/>
</dbReference>
<comment type="caution">
    <text evidence="4">The sequence shown here is derived from an EMBL/GenBank/DDBJ whole genome shotgun (WGS) entry which is preliminary data.</text>
</comment>
<feature type="domain" description="Transferrin-binding protein B C-lobe/N-lobe beta-barrel" evidence="3">
    <location>
        <begin position="251"/>
        <end position="409"/>
    </location>
</feature>
<evidence type="ECO:0000256" key="2">
    <source>
        <dbReference type="SAM" id="SignalP"/>
    </source>
</evidence>
<feature type="signal peptide" evidence="2">
    <location>
        <begin position="1"/>
        <end position="17"/>
    </location>
</feature>
<dbReference type="AlphaFoldDB" id="A0A8T4IAC5"/>
<evidence type="ECO:0000313" key="4">
    <source>
        <dbReference type="EMBL" id="MBR0551313.1"/>
    </source>
</evidence>
<dbReference type="EMBL" id="JAGRQC010000001">
    <property type="protein sequence ID" value="MBR0551313.1"/>
    <property type="molecule type" value="Genomic_DNA"/>
</dbReference>
<name>A0A8T4IAC5_9SPHN</name>
<organism evidence="4 5">
    <name type="scientific">Stakelama marina</name>
    <dbReference type="NCBI Taxonomy" id="2826939"/>
    <lineage>
        <taxon>Bacteria</taxon>
        <taxon>Pseudomonadati</taxon>
        <taxon>Pseudomonadota</taxon>
        <taxon>Alphaproteobacteria</taxon>
        <taxon>Sphingomonadales</taxon>
        <taxon>Sphingomonadaceae</taxon>
        <taxon>Stakelama</taxon>
    </lineage>
</organism>
<gene>
    <name evidence="4" type="ORF">J7S20_02200</name>
</gene>
<proteinExistence type="predicted"/>
<dbReference type="Proteomes" id="UP000676996">
    <property type="component" value="Unassembled WGS sequence"/>
</dbReference>
<keyword evidence="5" id="KW-1185">Reference proteome</keyword>
<dbReference type="RefSeq" id="WP_284052596.1">
    <property type="nucleotide sequence ID" value="NZ_JAGRQC010000001.1"/>
</dbReference>
<feature type="compositionally biased region" description="Low complexity" evidence="1">
    <location>
        <begin position="26"/>
        <end position="36"/>
    </location>
</feature>
<keyword evidence="2" id="KW-0732">Signal</keyword>
<dbReference type="InterPro" id="IPR001677">
    <property type="entry name" value="TbpB_B_D"/>
</dbReference>
<evidence type="ECO:0000313" key="5">
    <source>
        <dbReference type="Proteomes" id="UP000676996"/>
    </source>
</evidence>
<dbReference type="Gene3D" id="2.40.160.90">
    <property type="match status" value="1"/>
</dbReference>
<dbReference type="InterPro" id="IPR011250">
    <property type="entry name" value="OMP/PagP_B-barrel"/>
</dbReference>
<feature type="region of interest" description="Disordered" evidence="1">
    <location>
        <begin position="26"/>
        <end position="48"/>
    </location>
</feature>
<protein>
    <submittedName>
        <fullName evidence="4">Transferrin-binding protein-like solute binding protein</fullName>
    </submittedName>
</protein>
<feature type="region of interest" description="Disordered" evidence="1">
    <location>
        <begin position="115"/>
        <end position="142"/>
    </location>
</feature>
<feature type="chain" id="PRO_5035914234" evidence="2">
    <location>
        <begin position="18"/>
        <end position="409"/>
    </location>
</feature>
<accession>A0A8T4IAC5</accession>